<dbReference type="Gene3D" id="3.30.420.40">
    <property type="match status" value="1"/>
</dbReference>
<accession>A0ABY7DNY8</accession>
<dbReference type="EMBL" id="CP111014">
    <property type="protein sequence ID" value="WAQ98269.1"/>
    <property type="molecule type" value="Genomic_DNA"/>
</dbReference>
<organism evidence="4 5">
    <name type="scientific">Mya arenaria</name>
    <name type="common">Soft-shell clam</name>
    <dbReference type="NCBI Taxonomy" id="6604"/>
    <lineage>
        <taxon>Eukaryota</taxon>
        <taxon>Metazoa</taxon>
        <taxon>Spiralia</taxon>
        <taxon>Lophotrochozoa</taxon>
        <taxon>Mollusca</taxon>
        <taxon>Bivalvia</taxon>
        <taxon>Autobranchia</taxon>
        <taxon>Heteroconchia</taxon>
        <taxon>Euheterodonta</taxon>
        <taxon>Imparidentia</taxon>
        <taxon>Neoheterodontei</taxon>
        <taxon>Myida</taxon>
        <taxon>Myoidea</taxon>
        <taxon>Myidae</taxon>
        <taxon>Mya</taxon>
    </lineage>
</organism>
<sequence length="479" mass="53731">MAELQSEHVLVVAIDFGTTYSGYAFSSGVEFEKDPTKISSNKPWIASQGLVSHKTPTCVLLNPDGTFKNFGYQAEDKYNEIAADDSQDHSQFYFFRRFKMVLHTRAHLNREVTVEDETGKSMKAIDVFAHGIRFLKNHALETINIQGLQIDEMDIHWVITVPAIWSDGAKQFMREAAQKAGVEENNLSIALEPEAASVYCKYLPIHQLGQDASGGCFLPGAKYMVIDLGGGTADITVHKVEGDGSLCEVHGPSGGAWGGTKVDQAFMRFVTEIFGEDVMRDFKKNNMEDAIDLHREFELRKRSVKMDSGETTSMAIKIPVALYELYEDKHGKRLRDDMKNSPKFKSYRDKITCTADKMKINIDLMKTFFKRPLEDLYMQVGQPTKVGQSITSLPLSVRAGQQQARVRIFASKNSCPCFVTDEGCSYLGEILVDVPEMEFDEGGTIEVQMTFGGTELHVEALEKKSKQMYKSRFDFLSGN</sequence>
<dbReference type="Proteomes" id="UP001164746">
    <property type="component" value="Chromosome 3"/>
</dbReference>
<dbReference type="CDD" id="cd10229">
    <property type="entry name" value="ASKHA_NBD_HSP70_HSPA12"/>
    <property type="match status" value="1"/>
</dbReference>
<dbReference type="PANTHER" id="PTHR14187">
    <property type="entry name" value="ALPHA KINASE/ELONGATION FACTOR 2 KINASE"/>
    <property type="match status" value="1"/>
</dbReference>
<keyword evidence="2" id="KW-0547">Nucleotide-binding</keyword>
<dbReference type="InterPro" id="IPR043129">
    <property type="entry name" value="ATPase_NBD"/>
</dbReference>
<dbReference type="InterPro" id="IPR013126">
    <property type="entry name" value="Hsp_70_fam"/>
</dbReference>
<reference evidence="4" key="1">
    <citation type="submission" date="2022-11" db="EMBL/GenBank/DDBJ databases">
        <title>Centuries of genome instability and evolution in soft-shell clam transmissible cancer (bioRxiv).</title>
        <authorList>
            <person name="Hart S.F.M."/>
            <person name="Yonemitsu M.A."/>
            <person name="Giersch R.M."/>
            <person name="Beal B.F."/>
            <person name="Arriagada G."/>
            <person name="Davis B.W."/>
            <person name="Ostrander E.A."/>
            <person name="Goff S.P."/>
            <person name="Metzger M.J."/>
        </authorList>
    </citation>
    <scope>NUCLEOTIDE SEQUENCE</scope>
    <source>
        <strain evidence="4">MELC-2E11</strain>
        <tissue evidence="4">Siphon/mantle</tissue>
    </source>
</reference>
<dbReference type="PANTHER" id="PTHR14187:SF46">
    <property type="entry name" value="HEAT SHOCK 70 KDA PROTEIN 12A"/>
    <property type="match status" value="1"/>
</dbReference>
<evidence type="ECO:0000256" key="3">
    <source>
        <dbReference type="ARBA" id="ARBA00022840"/>
    </source>
</evidence>
<keyword evidence="3" id="KW-0067">ATP-binding</keyword>
<gene>
    <name evidence="4" type="ORF">MAR_022642</name>
</gene>
<name>A0ABY7DNY8_MYAAR</name>
<comment type="similarity">
    <text evidence="1">Belongs to the heat shock protein 70 family.</text>
</comment>
<protein>
    <submittedName>
        <fullName evidence="4">HS12B-like protein</fullName>
    </submittedName>
</protein>
<keyword evidence="5" id="KW-1185">Reference proteome</keyword>
<proteinExistence type="inferred from homology"/>
<dbReference type="Pfam" id="PF00012">
    <property type="entry name" value="HSP70"/>
    <property type="match status" value="1"/>
</dbReference>
<dbReference type="SUPFAM" id="SSF53067">
    <property type="entry name" value="Actin-like ATPase domain"/>
    <property type="match status" value="2"/>
</dbReference>
<evidence type="ECO:0000313" key="4">
    <source>
        <dbReference type="EMBL" id="WAQ98269.1"/>
    </source>
</evidence>
<evidence type="ECO:0000256" key="1">
    <source>
        <dbReference type="ARBA" id="ARBA00007381"/>
    </source>
</evidence>
<evidence type="ECO:0000313" key="5">
    <source>
        <dbReference type="Proteomes" id="UP001164746"/>
    </source>
</evidence>
<evidence type="ECO:0000256" key="2">
    <source>
        <dbReference type="ARBA" id="ARBA00022741"/>
    </source>
</evidence>